<keyword evidence="4" id="KW-0812">Transmembrane</keyword>
<feature type="transmembrane region" description="Helical" evidence="4">
    <location>
        <begin position="246"/>
        <end position="265"/>
    </location>
</feature>
<name>A0ABR3GHQ7_9PEZI</name>
<dbReference type="InterPro" id="IPR036770">
    <property type="entry name" value="Ankyrin_rpt-contain_sf"/>
</dbReference>
<keyword evidence="4" id="KW-1133">Transmembrane helix</keyword>
<feature type="signal peptide" evidence="5">
    <location>
        <begin position="1"/>
        <end position="21"/>
    </location>
</feature>
<keyword evidence="7" id="KW-1185">Reference proteome</keyword>
<dbReference type="PROSITE" id="PS50088">
    <property type="entry name" value="ANK_REPEAT"/>
    <property type="match status" value="3"/>
</dbReference>
<evidence type="ECO:0000256" key="4">
    <source>
        <dbReference type="SAM" id="Phobius"/>
    </source>
</evidence>
<dbReference type="PROSITE" id="PS50297">
    <property type="entry name" value="ANK_REP_REGION"/>
    <property type="match status" value="2"/>
</dbReference>
<accession>A0ABR3GHQ7</accession>
<organism evidence="6 7">
    <name type="scientific">Discina gigas</name>
    <dbReference type="NCBI Taxonomy" id="1032678"/>
    <lineage>
        <taxon>Eukaryota</taxon>
        <taxon>Fungi</taxon>
        <taxon>Dikarya</taxon>
        <taxon>Ascomycota</taxon>
        <taxon>Pezizomycotina</taxon>
        <taxon>Pezizomycetes</taxon>
        <taxon>Pezizales</taxon>
        <taxon>Discinaceae</taxon>
        <taxon>Discina</taxon>
    </lineage>
</organism>
<dbReference type="Proteomes" id="UP001447188">
    <property type="component" value="Unassembled WGS sequence"/>
</dbReference>
<evidence type="ECO:0000313" key="6">
    <source>
        <dbReference type="EMBL" id="KAL0635430.1"/>
    </source>
</evidence>
<proteinExistence type="predicted"/>
<protein>
    <submittedName>
        <fullName evidence="6">Uncharacterized protein</fullName>
    </submittedName>
</protein>
<dbReference type="Pfam" id="PF12796">
    <property type="entry name" value="Ank_2"/>
    <property type="match status" value="1"/>
</dbReference>
<evidence type="ECO:0000313" key="7">
    <source>
        <dbReference type="Proteomes" id="UP001447188"/>
    </source>
</evidence>
<dbReference type="Gene3D" id="1.25.40.20">
    <property type="entry name" value="Ankyrin repeat-containing domain"/>
    <property type="match status" value="1"/>
</dbReference>
<dbReference type="InterPro" id="IPR002110">
    <property type="entry name" value="Ankyrin_rpt"/>
</dbReference>
<reference evidence="6 7" key="1">
    <citation type="submission" date="2024-02" db="EMBL/GenBank/DDBJ databases">
        <title>Discinaceae phylogenomics.</title>
        <authorList>
            <person name="Dirks A.C."/>
            <person name="James T.Y."/>
        </authorList>
    </citation>
    <scope>NUCLEOTIDE SEQUENCE [LARGE SCALE GENOMIC DNA]</scope>
    <source>
        <strain evidence="6 7">ACD0624</strain>
    </source>
</reference>
<feature type="repeat" description="ANK" evidence="3">
    <location>
        <begin position="100"/>
        <end position="132"/>
    </location>
</feature>
<feature type="repeat" description="ANK" evidence="3">
    <location>
        <begin position="65"/>
        <end position="97"/>
    </location>
</feature>
<keyword evidence="5" id="KW-0732">Signal</keyword>
<evidence type="ECO:0000256" key="2">
    <source>
        <dbReference type="ARBA" id="ARBA00023043"/>
    </source>
</evidence>
<dbReference type="SMART" id="SM00248">
    <property type="entry name" value="ANK"/>
    <property type="match status" value="3"/>
</dbReference>
<feature type="repeat" description="ANK" evidence="3">
    <location>
        <begin position="32"/>
        <end position="64"/>
    </location>
</feature>
<evidence type="ECO:0000256" key="5">
    <source>
        <dbReference type="SAM" id="SignalP"/>
    </source>
</evidence>
<feature type="chain" id="PRO_5047367248" evidence="5">
    <location>
        <begin position="22"/>
        <end position="294"/>
    </location>
</feature>
<evidence type="ECO:0000256" key="3">
    <source>
        <dbReference type="PROSITE-ProRule" id="PRU00023"/>
    </source>
</evidence>
<evidence type="ECO:0000256" key="1">
    <source>
        <dbReference type="ARBA" id="ARBA00022737"/>
    </source>
</evidence>
<dbReference type="PANTHER" id="PTHR24171:SF9">
    <property type="entry name" value="ANKYRIN REPEAT DOMAIN-CONTAINING PROTEIN 39"/>
    <property type="match status" value="1"/>
</dbReference>
<dbReference type="PANTHER" id="PTHR24171">
    <property type="entry name" value="ANKYRIN REPEAT DOMAIN-CONTAINING PROTEIN 39-RELATED"/>
    <property type="match status" value="1"/>
</dbReference>
<keyword evidence="1" id="KW-0677">Repeat</keyword>
<keyword evidence="2 3" id="KW-0040">ANK repeat</keyword>
<sequence>MSWGIALFALFIIFLAGSVIKQQHSIAQLQSYGCTALHIAVLHNDTCTISHLLQHGADTSARTHSGWEALHLAAVLDQPVTARLLLQAGSRIGERSGGLFQNTPLHYAVLMGHAATAQVLLEHGADLGAQDVYGITVRCKAAAADHRRVVELVFPKVESAAAEMRLSVTLEVRSVRNDLCVLLAADEDLSIFNVQDVYSKQKAKAIAIPPHESLSNQPHLFRQPVSICISPITIQCLGLTTWTKQLVTVIVAAVVIAVIVGYAVVKFETTTVAAVVGIAADACDAAKLALAAKA</sequence>
<keyword evidence="4" id="KW-0472">Membrane</keyword>
<dbReference type="EMBL" id="JBBBZM010000070">
    <property type="protein sequence ID" value="KAL0635430.1"/>
    <property type="molecule type" value="Genomic_DNA"/>
</dbReference>
<comment type="caution">
    <text evidence="6">The sequence shown here is derived from an EMBL/GenBank/DDBJ whole genome shotgun (WGS) entry which is preliminary data.</text>
</comment>
<gene>
    <name evidence="6" type="ORF">Q9L58_005638</name>
</gene>
<dbReference type="SUPFAM" id="SSF48403">
    <property type="entry name" value="Ankyrin repeat"/>
    <property type="match status" value="1"/>
</dbReference>